<dbReference type="Proteomes" id="UP000324222">
    <property type="component" value="Unassembled WGS sequence"/>
</dbReference>
<evidence type="ECO:0000313" key="2">
    <source>
        <dbReference type="Proteomes" id="UP000324222"/>
    </source>
</evidence>
<reference evidence="1 2" key="1">
    <citation type="submission" date="2019-05" db="EMBL/GenBank/DDBJ databases">
        <title>Another draft genome of Portunus trituberculatus and its Hox gene families provides insights of decapod evolution.</title>
        <authorList>
            <person name="Jeong J.-H."/>
            <person name="Song I."/>
            <person name="Kim S."/>
            <person name="Choi T."/>
            <person name="Kim D."/>
            <person name="Ryu S."/>
            <person name="Kim W."/>
        </authorList>
    </citation>
    <scope>NUCLEOTIDE SEQUENCE [LARGE SCALE GENOMIC DNA]</scope>
    <source>
        <tissue evidence="1">Muscle</tissue>
    </source>
</reference>
<keyword evidence="2" id="KW-1185">Reference proteome</keyword>
<sequence>MARRRRRGRRREGRQGDLLIRYLPLLTFPDFRSLPAAHDSRVKASRTPSSPSARLAFSCRHPLSVKVSIMLLHVYTALL</sequence>
<comment type="caution">
    <text evidence="1">The sequence shown here is derived from an EMBL/GenBank/DDBJ whole genome shotgun (WGS) entry which is preliminary data.</text>
</comment>
<dbReference type="AlphaFoldDB" id="A0A5B7DMN3"/>
<protein>
    <submittedName>
        <fullName evidence="1">Uncharacterized protein</fullName>
    </submittedName>
</protein>
<proteinExistence type="predicted"/>
<name>A0A5B7DMN3_PORTR</name>
<accession>A0A5B7DMN3</accession>
<gene>
    <name evidence="1" type="ORF">E2C01_015718</name>
</gene>
<organism evidence="1 2">
    <name type="scientific">Portunus trituberculatus</name>
    <name type="common">Swimming crab</name>
    <name type="synonym">Neptunus trituberculatus</name>
    <dbReference type="NCBI Taxonomy" id="210409"/>
    <lineage>
        <taxon>Eukaryota</taxon>
        <taxon>Metazoa</taxon>
        <taxon>Ecdysozoa</taxon>
        <taxon>Arthropoda</taxon>
        <taxon>Crustacea</taxon>
        <taxon>Multicrustacea</taxon>
        <taxon>Malacostraca</taxon>
        <taxon>Eumalacostraca</taxon>
        <taxon>Eucarida</taxon>
        <taxon>Decapoda</taxon>
        <taxon>Pleocyemata</taxon>
        <taxon>Brachyura</taxon>
        <taxon>Eubrachyura</taxon>
        <taxon>Portunoidea</taxon>
        <taxon>Portunidae</taxon>
        <taxon>Portuninae</taxon>
        <taxon>Portunus</taxon>
    </lineage>
</organism>
<dbReference type="EMBL" id="VSRR010001116">
    <property type="protein sequence ID" value="MPC22698.1"/>
    <property type="molecule type" value="Genomic_DNA"/>
</dbReference>
<evidence type="ECO:0000313" key="1">
    <source>
        <dbReference type="EMBL" id="MPC22698.1"/>
    </source>
</evidence>